<dbReference type="InterPro" id="IPR019741">
    <property type="entry name" value="Galactokinase_CS"/>
</dbReference>
<dbReference type="Gene3D" id="3.30.230.10">
    <property type="match status" value="1"/>
</dbReference>
<dbReference type="InterPro" id="IPR020568">
    <property type="entry name" value="Ribosomal_Su5_D2-typ_SF"/>
</dbReference>
<dbReference type="GO" id="GO:0005524">
    <property type="term" value="F:ATP binding"/>
    <property type="evidence" value="ECO:0007669"/>
    <property type="project" value="UniProtKB-KW"/>
</dbReference>
<dbReference type="PROSITE" id="PS00106">
    <property type="entry name" value="GALACTOKINASE"/>
    <property type="match status" value="1"/>
</dbReference>
<dbReference type="GO" id="GO:0005829">
    <property type="term" value="C:cytosol"/>
    <property type="evidence" value="ECO:0007669"/>
    <property type="project" value="TreeGrafter"/>
</dbReference>
<evidence type="ECO:0000313" key="4">
    <source>
        <dbReference type="EMBL" id="GAH65962.1"/>
    </source>
</evidence>
<dbReference type="Pfam" id="PF10509">
    <property type="entry name" value="GalKase_gal_bdg"/>
    <property type="match status" value="1"/>
</dbReference>
<dbReference type="InterPro" id="IPR014721">
    <property type="entry name" value="Ribsml_uS5_D2-typ_fold_subgr"/>
</dbReference>
<dbReference type="GO" id="GO:0004335">
    <property type="term" value="F:galactokinase activity"/>
    <property type="evidence" value="ECO:0007669"/>
    <property type="project" value="TreeGrafter"/>
</dbReference>
<dbReference type="GO" id="GO:0006012">
    <property type="term" value="P:galactose metabolic process"/>
    <property type="evidence" value="ECO:0007669"/>
    <property type="project" value="TreeGrafter"/>
</dbReference>
<reference evidence="4" key="1">
    <citation type="journal article" date="2014" name="Front. Microbiol.">
        <title>High frequency of phylogenetically diverse reductive dehalogenase-homologous genes in deep subseafloor sedimentary metagenomes.</title>
        <authorList>
            <person name="Kawai M."/>
            <person name="Futagami T."/>
            <person name="Toyoda A."/>
            <person name="Takaki Y."/>
            <person name="Nishi S."/>
            <person name="Hori S."/>
            <person name="Arai W."/>
            <person name="Tsubouchi T."/>
            <person name="Morono Y."/>
            <person name="Uchiyama I."/>
            <person name="Ito T."/>
            <person name="Fujiyama A."/>
            <person name="Inagaki F."/>
            <person name="Takami H."/>
        </authorList>
    </citation>
    <scope>NUCLEOTIDE SEQUENCE</scope>
    <source>
        <strain evidence="4">Expedition CK06-06</strain>
    </source>
</reference>
<name>X1H9C3_9ZZZZ</name>
<protein>
    <recommendedName>
        <fullName evidence="3">Galactokinase N-terminal domain-containing protein</fullName>
    </recommendedName>
</protein>
<evidence type="ECO:0000256" key="2">
    <source>
        <dbReference type="ARBA" id="ARBA00022840"/>
    </source>
</evidence>
<dbReference type="SUPFAM" id="SSF54211">
    <property type="entry name" value="Ribosomal protein S5 domain 2-like"/>
    <property type="match status" value="1"/>
</dbReference>
<comment type="caution">
    <text evidence="4">The sequence shown here is derived from an EMBL/GenBank/DDBJ whole genome shotgun (WGS) entry which is preliminary data.</text>
</comment>
<dbReference type="AlphaFoldDB" id="X1H9C3"/>
<accession>X1H9C3</accession>
<dbReference type="InterPro" id="IPR019539">
    <property type="entry name" value="GalKase_N"/>
</dbReference>
<keyword evidence="1" id="KW-0547">Nucleotide-binding</keyword>
<keyword evidence="2" id="KW-0067">ATP-binding</keyword>
<dbReference type="PANTHER" id="PTHR10457">
    <property type="entry name" value="MEVALONATE KINASE/GALACTOKINASE"/>
    <property type="match status" value="1"/>
</dbReference>
<sequence>MNTESLLKEFYKRYGEAGGKPGIFFSPGRVNLIGEHTDYNGGYVFPCALSYGTYLAARIAGTESVKFASVNFDFTIEIPLGTLTKKVG</sequence>
<proteinExistence type="predicted"/>
<evidence type="ECO:0000256" key="1">
    <source>
        <dbReference type="ARBA" id="ARBA00022741"/>
    </source>
</evidence>
<dbReference type="PANTHER" id="PTHR10457:SF7">
    <property type="entry name" value="GALACTOKINASE-RELATED"/>
    <property type="match status" value="1"/>
</dbReference>
<gene>
    <name evidence="4" type="ORF">S03H2_40925</name>
</gene>
<organism evidence="4">
    <name type="scientific">marine sediment metagenome</name>
    <dbReference type="NCBI Taxonomy" id="412755"/>
    <lineage>
        <taxon>unclassified sequences</taxon>
        <taxon>metagenomes</taxon>
        <taxon>ecological metagenomes</taxon>
    </lineage>
</organism>
<evidence type="ECO:0000259" key="3">
    <source>
        <dbReference type="Pfam" id="PF10509"/>
    </source>
</evidence>
<feature type="domain" description="Galactokinase N-terminal" evidence="3">
    <location>
        <begin position="8"/>
        <end position="58"/>
    </location>
</feature>
<dbReference type="EMBL" id="BARU01025399">
    <property type="protein sequence ID" value="GAH65962.1"/>
    <property type="molecule type" value="Genomic_DNA"/>
</dbReference>
<feature type="non-terminal residue" evidence="4">
    <location>
        <position position="88"/>
    </location>
</feature>